<feature type="non-terminal residue" evidence="2">
    <location>
        <position position="1"/>
    </location>
</feature>
<accession>A0A6J4VUB0</accession>
<feature type="region of interest" description="Disordered" evidence="1">
    <location>
        <begin position="1"/>
        <end position="69"/>
    </location>
</feature>
<feature type="non-terminal residue" evidence="2">
    <location>
        <position position="69"/>
    </location>
</feature>
<name>A0A6J4VUB0_9BACT</name>
<evidence type="ECO:0000256" key="1">
    <source>
        <dbReference type="SAM" id="MobiDB-lite"/>
    </source>
</evidence>
<gene>
    <name evidence="2" type="ORF">AVDCRST_MAG88-3827</name>
</gene>
<feature type="compositionally biased region" description="Basic residues" evidence="1">
    <location>
        <begin position="1"/>
        <end position="16"/>
    </location>
</feature>
<evidence type="ECO:0000313" key="2">
    <source>
        <dbReference type="EMBL" id="CAA9585150.1"/>
    </source>
</evidence>
<dbReference type="AlphaFoldDB" id="A0A6J4VUB0"/>
<reference evidence="2" key="1">
    <citation type="submission" date="2020-02" db="EMBL/GenBank/DDBJ databases">
        <authorList>
            <person name="Meier V. D."/>
        </authorList>
    </citation>
    <scope>NUCLEOTIDE SEQUENCE</scope>
    <source>
        <strain evidence="2">AVDCRST_MAG88</strain>
    </source>
</reference>
<feature type="compositionally biased region" description="Basic residues" evidence="1">
    <location>
        <begin position="59"/>
        <end position="69"/>
    </location>
</feature>
<proteinExistence type="predicted"/>
<organism evidence="2">
    <name type="scientific">uncultured Thermomicrobiales bacterium</name>
    <dbReference type="NCBI Taxonomy" id="1645740"/>
    <lineage>
        <taxon>Bacteria</taxon>
        <taxon>Pseudomonadati</taxon>
        <taxon>Thermomicrobiota</taxon>
        <taxon>Thermomicrobia</taxon>
        <taxon>Thermomicrobiales</taxon>
        <taxon>environmental samples</taxon>
    </lineage>
</organism>
<dbReference type="EMBL" id="CADCWM010000935">
    <property type="protein sequence ID" value="CAA9585150.1"/>
    <property type="molecule type" value="Genomic_DNA"/>
</dbReference>
<sequence length="69" mass="7663">DTPHLRHLRHSVRRRSGAASRLPDLPRRAAVSRSERPAMDHAGTAAGGLPQRHQAGRAGPHRHRYPPQL</sequence>
<protein>
    <submittedName>
        <fullName evidence="2">Uncharacterized protein</fullName>
    </submittedName>
</protein>